<accession>A0ABS2FT23</accession>
<proteinExistence type="predicted"/>
<dbReference type="RefSeq" id="WP_204803025.1">
    <property type="nucleotide sequence ID" value="NZ_JACSNX010000004.1"/>
</dbReference>
<evidence type="ECO:0000313" key="1">
    <source>
        <dbReference type="EMBL" id="MBM6850729.1"/>
    </source>
</evidence>
<reference evidence="1 2" key="1">
    <citation type="journal article" date="2021" name="Sci. Rep.">
        <title>The distribution of antibiotic resistance genes in chicken gut microbiota commensals.</title>
        <authorList>
            <person name="Juricova H."/>
            <person name="Matiasovicova J."/>
            <person name="Kubasova T."/>
            <person name="Cejkova D."/>
            <person name="Rychlik I."/>
        </authorList>
    </citation>
    <scope>NUCLEOTIDE SEQUENCE [LARGE SCALE GENOMIC DNA]</scope>
    <source>
        <strain evidence="1 2">An411</strain>
    </source>
</reference>
<dbReference type="Proteomes" id="UP000719500">
    <property type="component" value="Unassembled WGS sequence"/>
</dbReference>
<gene>
    <name evidence="1" type="ORF">H9X91_04665</name>
</gene>
<sequence>MGFLNKKPIMKTEGFHPIDLSEANVQAIFNRCLAEIEDRKTTTLATLFPPELGYEDNPDAQVLFQTDALLQNKKNIEYLYGQLKEVHDETPVRRVSFWDFSVAYSGKPWTQEEQAVLQLLYLGVNYHLLLIEPFWAKNDTSRIFKGKPVKPTLSPKDPAFPAWWEEHKAEWEAD</sequence>
<protein>
    <submittedName>
        <fullName evidence="1">Uncharacterized protein</fullName>
    </submittedName>
</protein>
<organism evidence="1 2">
    <name type="scientific">Oscillibacter valericigenes</name>
    <dbReference type="NCBI Taxonomy" id="351091"/>
    <lineage>
        <taxon>Bacteria</taxon>
        <taxon>Bacillati</taxon>
        <taxon>Bacillota</taxon>
        <taxon>Clostridia</taxon>
        <taxon>Eubacteriales</taxon>
        <taxon>Oscillospiraceae</taxon>
        <taxon>Oscillibacter</taxon>
    </lineage>
</organism>
<name>A0ABS2FT23_9FIRM</name>
<comment type="caution">
    <text evidence="1">The sequence shown here is derived from an EMBL/GenBank/DDBJ whole genome shotgun (WGS) entry which is preliminary data.</text>
</comment>
<evidence type="ECO:0000313" key="2">
    <source>
        <dbReference type="Proteomes" id="UP000719500"/>
    </source>
</evidence>
<dbReference type="EMBL" id="JACSNX010000004">
    <property type="protein sequence ID" value="MBM6850729.1"/>
    <property type="molecule type" value="Genomic_DNA"/>
</dbReference>
<keyword evidence="2" id="KW-1185">Reference proteome</keyword>